<keyword evidence="5" id="KW-0408">Iron</keyword>
<gene>
    <name evidence="8" type="ORF">OEZ85_014201</name>
</gene>
<dbReference type="PANTHER" id="PTHR22966">
    <property type="entry name" value="2-AMINOETHANETHIOL DIOXYGENASE"/>
    <property type="match status" value="1"/>
</dbReference>
<comment type="similarity">
    <text evidence="1">Belongs to the cysteine dioxygenase family.</text>
</comment>
<dbReference type="PANTHER" id="PTHR22966:SF61">
    <property type="entry name" value="2-AMINOETHANETHIOL DIOXYGENASE"/>
    <property type="match status" value="1"/>
</dbReference>
<keyword evidence="4" id="KW-0560">Oxidoreductase</keyword>
<accession>A0ABY8U789</accession>
<dbReference type="SUPFAM" id="SSF51182">
    <property type="entry name" value="RmlC-like cupins"/>
    <property type="match status" value="1"/>
</dbReference>
<evidence type="ECO:0000256" key="5">
    <source>
        <dbReference type="ARBA" id="ARBA00023004"/>
    </source>
</evidence>
<reference evidence="8 9" key="1">
    <citation type="submission" date="2023-05" db="EMBL/GenBank/DDBJ databases">
        <title>A 100% complete, gapless, phased diploid assembly of the Scenedesmus obliquus UTEX 3031 genome.</title>
        <authorList>
            <person name="Biondi T.C."/>
            <person name="Hanschen E.R."/>
            <person name="Kwon T."/>
            <person name="Eng W."/>
            <person name="Kruse C.P.S."/>
            <person name="Koehler S.I."/>
            <person name="Kunde Y."/>
            <person name="Gleasner C.D."/>
            <person name="You Mak K.T."/>
            <person name="Polle J."/>
            <person name="Hovde B.T."/>
            <person name="Starkenburg S.R."/>
        </authorList>
    </citation>
    <scope>NUCLEOTIDE SEQUENCE [LARGE SCALE GENOMIC DNA]</scope>
    <source>
        <strain evidence="8 9">DOE0152z</strain>
    </source>
</reference>
<name>A0ABY8U789_TETOB</name>
<dbReference type="InterPro" id="IPR011051">
    <property type="entry name" value="RmlC_Cupin_sf"/>
</dbReference>
<dbReference type="InterPro" id="IPR014710">
    <property type="entry name" value="RmlC-like_jellyroll"/>
</dbReference>
<evidence type="ECO:0000256" key="7">
    <source>
        <dbReference type="SAM" id="MobiDB-lite"/>
    </source>
</evidence>
<evidence type="ECO:0000256" key="3">
    <source>
        <dbReference type="ARBA" id="ARBA00022723"/>
    </source>
</evidence>
<feature type="region of interest" description="Disordered" evidence="7">
    <location>
        <begin position="278"/>
        <end position="300"/>
    </location>
</feature>
<evidence type="ECO:0000256" key="4">
    <source>
        <dbReference type="ARBA" id="ARBA00023002"/>
    </source>
</evidence>
<dbReference type="CDD" id="cd20289">
    <property type="entry name" value="cupin_ADO"/>
    <property type="match status" value="1"/>
</dbReference>
<dbReference type="Proteomes" id="UP001244341">
    <property type="component" value="Chromosome 8b"/>
</dbReference>
<dbReference type="Gene3D" id="2.60.120.10">
    <property type="entry name" value="Jelly Rolls"/>
    <property type="match status" value="1"/>
</dbReference>
<evidence type="ECO:0000256" key="6">
    <source>
        <dbReference type="ARBA" id="ARBA00024284"/>
    </source>
</evidence>
<keyword evidence="3" id="KW-0479">Metal-binding</keyword>
<dbReference type="EC" id="1.13.11.20" evidence="2"/>
<evidence type="ECO:0000313" key="8">
    <source>
        <dbReference type="EMBL" id="WIA17338.1"/>
    </source>
</evidence>
<keyword evidence="9" id="KW-1185">Reference proteome</keyword>
<evidence type="ECO:0000256" key="1">
    <source>
        <dbReference type="ARBA" id="ARBA00006622"/>
    </source>
</evidence>
<proteinExistence type="inferred from homology"/>
<evidence type="ECO:0000256" key="2">
    <source>
        <dbReference type="ARBA" id="ARBA00013133"/>
    </source>
</evidence>
<dbReference type="EMBL" id="CP126215">
    <property type="protein sequence ID" value="WIA17338.1"/>
    <property type="molecule type" value="Genomic_DNA"/>
</dbReference>
<comment type="catalytic activity">
    <reaction evidence="6">
        <text>L-cysteine + O2 = 3-sulfino-L-alanine + H(+)</text>
        <dbReference type="Rhea" id="RHEA:20441"/>
        <dbReference type="ChEBI" id="CHEBI:15378"/>
        <dbReference type="ChEBI" id="CHEBI:15379"/>
        <dbReference type="ChEBI" id="CHEBI:35235"/>
        <dbReference type="ChEBI" id="CHEBI:61085"/>
        <dbReference type="EC" id="1.13.11.20"/>
    </reaction>
    <physiologicalReaction direction="left-to-right" evidence="6">
        <dbReference type="Rhea" id="RHEA:20442"/>
    </physiologicalReaction>
</comment>
<dbReference type="InterPro" id="IPR012864">
    <property type="entry name" value="PCO/ADO"/>
</dbReference>
<feature type="region of interest" description="Disordered" evidence="7">
    <location>
        <begin position="153"/>
        <end position="185"/>
    </location>
</feature>
<dbReference type="Pfam" id="PF07847">
    <property type="entry name" value="PCO_ADO"/>
    <property type="match status" value="1"/>
</dbReference>
<organism evidence="8 9">
    <name type="scientific">Tetradesmus obliquus</name>
    <name type="common">Green alga</name>
    <name type="synonym">Acutodesmus obliquus</name>
    <dbReference type="NCBI Taxonomy" id="3088"/>
    <lineage>
        <taxon>Eukaryota</taxon>
        <taxon>Viridiplantae</taxon>
        <taxon>Chlorophyta</taxon>
        <taxon>core chlorophytes</taxon>
        <taxon>Chlorophyceae</taxon>
        <taxon>CS clade</taxon>
        <taxon>Sphaeropleales</taxon>
        <taxon>Scenedesmaceae</taxon>
        <taxon>Tetradesmus</taxon>
    </lineage>
</organism>
<sequence>MSSGPGKVAAHKNIDVVANDAASLGKLYEVVKKAQHQSQGSLSAQQVQEICGVIENIPLEELGLDAAFGQAMAYGTAGAARELRFRMRPRGSRGTVTYLDIHDDPTMTIGIFQLPPGSRMPLHDHPGMTVFSRLLYGTLHVRAYDWVNPPPECGGAASSPANSDTSSNSSTCTSEPGLGGIGGNIQPARLVTDRVLTAPADTMVLFPQSGGNIHAFTAVSPCAILDVLTPPYGNRNCTYYREVFPPQWMDESGQPALVPSEDVASWVAWQQASRQQQQQQDCGAAASGLDPQQQQQQQQQQLMQQQAAAAARNFAQQQYPSAAGGFGVQGRDDIIVGLEVWKEPSDFHVARGLYTGQRVRCS</sequence>
<feature type="compositionally biased region" description="Low complexity" evidence="7">
    <location>
        <begin position="156"/>
        <end position="174"/>
    </location>
</feature>
<protein>
    <recommendedName>
        <fullName evidence="2">cysteine dioxygenase</fullName>
        <ecNumber evidence="2">1.13.11.20</ecNumber>
    </recommendedName>
</protein>
<evidence type="ECO:0000313" key="9">
    <source>
        <dbReference type="Proteomes" id="UP001244341"/>
    </source>
</evidence>